<accession>A0A344TDH4</accession>
<organism evidence="1 2">
    <name type="scientific">Runella rosea</name>
    <dbReference type="NCBI Taxonomy" id="2259595"/>
    <lineage>
        <taxon>Bacteria</taxon>
        <taxon>Pseudomonadati</taxon>
        <taxon>Bacteroidota</taxon>
        <taxon>Cytophagia</taxon>
        <taxon>Cytophagales</taxon>
        <taxon>Spirosomataceae</taxon>
        <taxon>Runella</taxon>
    </lineage>
</organism>
<dbReference type="RefSeq" id="WP_114065482.1">
    <property type="nucleotide sequence ID" value="NZ_CP030850.1"/>
</dbReference>
<dbReference type="OrthoDB" id="6396118at2"/>
<evidence type="ECO:0008006" key="3">
    <source>
        <dbReference type="Google" id="ProtNLM"/>
    </source>
</evidence>
<evidence type="ECO:0000313" key="1">
    <source>
        <dbReference type="EMBL" id="AXE16695.1"/>
    </source>
</evidence>
<reference evidence="1 2" key="1">
    <citation type="submission" date="2018-07" db="EMBL/GenBank/DDBJ databases">
        <title>Genome sequencing of Runella.</title>
        <authorList>
            <person name="Baek M.-G."/>
            <person name="Yi H."/>
        </authorList>
    </citation>
    <scope>NUCLEOTIDE SEQUENCE [LARGE SCALE GENOMIC DNA]</scope>
    <source>
        <strain evidence="1 2">HYN0085</strain>
    </source>
</reference>
<dbReference type="Proteomes" id="UP000251993">
    <property type="component" value="Chromosome"/>
</dbReference>
<protein>
    <recommendedName>
        <fullName evidence="3">PD-(D/E)XK nuclease superfamily protein</fullName>
    </recommendedName>
</protein>
<name>A0A344TDH4_9BACT</name>
<gene>
    <name evidence="1" type="ORF">DR864_02590</name>
</gene>
<dbReference type="AlphaFoldDB" id="A0A344TDH4"/>
<keyword evidence="2" id="KW-1185">Reference proteome</keyword>
<proteinExistence type="predicted"/>
<sequence>MSKPISLFADYHQPENILTNHCGLVMKLLYEESPKRFQEFLVTIAGSGTDLVVGPVFNQQSKGKNSIPDLTIVQNSFSVFFEVKRTNWFYDEQLINHIKGFNDSIQTKILFLLSNFEEDNISSQLKESVHKAKEAGVILQPLSLENFVDALENAYQNTSLYYLVEEFRSFLDRNNYLPKWKYLLDVVSSSGTLHEVNDGVYMCPNSGGAYTHQRAKYFGAYSDKAVRTIHEIRAVLVVEKGLKSVSVSWNNSGESEELLKLEALNKINQWENRIEEINAYDLQVFLLSEGFETYFYKQTSGGMLQSKKYFREIAAVLKADTAQDLALKLNKQDWGKFDYLNQ</sequence>
<evidence type="ECO:0000313" key="2">
    <source>
        <dbReference type="Proteomes" id="UP000251993"/>
    </source>
</evidence>
<dbReference type="EMBL" id="CP030850">
    <property type="protein sequence ID" value="AXE16695.1"/>
    <property type="molecule type" value="Genomic_DNA"/>
</dbReference>
<dbReference type="KEGG" id="run:DR864_02590"/>